<dbReference type="AlphaFoldDB" id="A0A3D0ZRS1"/>
<dbReference type="GO" id="GO:0016020">
    <property type="term" value="C:membrane"/>
    <property type="evidence" value="ECO:0007669"/>
    <property type="project" value="TreeGrafter"/>
</dbReference>
<feature type="transmembrane region" description="Helical" evidence="1">
    <location>
        <begin position="151"/>
        <end position="172"/>
    </location>
</feature>
<evidence type="ECO:0000313" key="3">
    <source>
        <dbReference type="EMBL" id="HCC42114.1"/>
    </source>
</evidence>
<comment type="caution">
    <text evidence="3">The sequence shown here is derived from an EMBL/GenBank/DDBJ whole genome shotgun (WGS) entry which is preliminary data.</text>
</comment>
<reference evidence="3 4" key="1">
    <citation type="journal article" date="2018" name="Nat. Biotechnol.">
        <title>A standardized bacterial taxonomy based on genome phylogeny substantially revises the tree of life.</title>
        <authorList>
            <person name="Parks D.H."/>
            <person name="Chuvochina M."/>
            <person name="Waite D.W."/>
            <person name="Rinke C."/>
            <person name="Skarshewski A."/>
            <person name="Chaumeil P.A."/>
            <person name="Hugenholtz P."/>
        </authorList>
    </citation>
    <scope>NUCLEOTIDE SEQUENCE [LARGE SCALE GENOMIC DNA]</scope>
    <source>
        <strain evidence="3">UBA11701</strain>
    </source>
</reference>
<dbReference type="EMBL" id="DOZN01000008">
    <property type="protein sequence ID" value="HCC42114.1"/>
    <property type="molecule type" value="Genomic_DNA"/>
</dbReference>
<protein>
    <recommendedName>
        <fullName evidence="2">Acyltransferase 3 domain-containing protein</fullName>
    </recommendedName>
</protein>
<dbReference type="PANTHER" id="PTHR23028">
    <property type="entry name" value="ACETYLTRANSFERASE"/>
    <property type="match status" value="1"/>
</dbReference>
<dbReference type="InterPro" id="IPR050879">
    <property type="entry name" value="Acyltransferase_3"/>
</dbReference>
<feature type="transmembrane region" description="Helical" evidence="1">
    <location>
        <begin position="46"/>
        <end position="62"/>
    </location>
</feature>
<keyword evidence="1" id="KW-1133">Transmembrane helix</keyword>
<dbReference type="InterPro" id="IPR002656">
    <property type="entry name" value="Acyl_transf_3_dom"/>
</dbReference>
<organism evidence="3 4">
    <name type="scientific">candidate division WWE3 bacterium</name>
    <dbReference type="NCBI Taxonomy" id="2053526"/>
    <lineage>
        <taxon>Bacteria</taxon>
        <taxon>Katanobacteria</taxon>
    </lineage>
</organism>
<evidence type="ECO:0000256" key="1">
    <source>
        <dbReference type="SAM" id="Phobius"/>
    </source>
</evidence>
<dbReference type="GO" id="GO:0016747">
    <property type="term" value="F:acyltransferase activity, transferring groups other than amino-acyl groups"/>
    <property type="evidence" value="ECO:0007669"/>
    <property type="project" value="InterPro"/>
</dbReference>
<keyword evidence="1" id="KW-0812">Transmembrane</keyword>
<evidence type="ECO:0000259" key="2">
    <source>
        <dbReference type="Pfam" id="PF01757"/>
    </source>
</evidence>
<feature type="domain" description="Acyltransferase 3" evidence="2">
    <location>
        <begin position="44"/>
        <end position="354"/>
    </location>
</feature>
<feature type="transmembrane region" description="Helical" evidence="1">
    <location>
        <begin position="249"/>
        <end position="271"/>
    </location>
</feature>
<dbReference type="Proteomes" id="UP000263336">
    <property type="component" value="Unassembled WGS sequence"/>
</dbReference>
<proteinExistence type="predicted"/>
<keyword evidence="1" id="KW-0472">Membrane</keyword>
<dbReference type="PANTHER" id="PTHR23028:SF53">
    <property type="entry name" value="ACYL_TRANSF_3 DOMAIN-CONTAINING PROTEIN"/>
    <property type="match status" value="1"/>
</dbReference>
<accession>A0A3D0ZRS1</accession>
<sequence>MRINIADPVFQTTLFIIFFVLSIVLTLKKDKKPFEMDYQHTDELKGVAILMVVFSHIGYFLANDNRFLFPLSITAGVGVNIFLFLSGFGLTSSELKVKKTWKEFYVKRLKTIFVPMWVALLIILALDYFLLGKTYELPVVINSFLGYFPVADIFTSLNSALWYFTFILFYYLAFPIVFRRSQPLFSAFIMLVLGYLVTRLALPVTKDLLQLYRLHILVFPLGMVFAWVNGMKPGVRFQEVLLNFFRKPVLAGIVRYLIVAGLLFAFGYTAVHSGVGKGVMAEQLSSIVTMLALIAAFLLKNVHSELVVIFGKYSYEIYLLHWPIMYRHDFIYKYLPVSFGTALYLAFFVFVGVVLNKFVKKLIHAG</sequence>
<feature type="transmembrane region" description="Helical" evidence="1">
    <location>
        <begin position="6"/>
        <end position="25"/>
    </location>
</feature>
<feature type="transmembrane region" description="Helical" evidence="1">
    <location>
        <begin position="208"/>
        <end position="228"/>
    </location>
</feature>
<feature type="transmembrane region" description="Helical" evidence="1">
    <location>
        <begin position="68"/>
        <end position="91"/>
    </location>
</feature>
<dbReference type="Pfam" id="PF01757">
    <property type="entry name" value="Acyl_transf_3"/>
    <property type="match status" value="1"/>
</dbReference>
<feature type="transmembrane region" description="Helical" evidence="1">
    <location>
        <begin position="283"/>
        <end position="299"/>
    </location>
</feature>
<feature type="transmembrane region" description="Helical" evidence="1">
    <location>
        <begin position="331"/>
        <end position="355"/>
    </location>
</feature>
<feature type="transmembrane region" description="Helical" evidence="1">
    <location>
        <begin position="306"/>
        <end position="325"/>
    </location>
</feature>
<gene>
    <name evidence="3" type="ORF">DEP93_01440</name>
</gene>
<dbReference type="GO" id="GO:0000271">
    <property type="term" value="P:polysaccharide biosynthetic process"/>
    <property type="evidence" value="ECO:0007669"/>
    <property type="project" value="TreeGrafter"/>
</dbReference>
<feature type="transmembrane region" description="Helical" evidence="1">
    <location>
        <begin position="112"/>
        <end position="131"/>
    </location>
</feature>
<name>A0A3D0ZRS1_UNCKA</name>
<evidence type="ECO:0000313" key="4">
    <source>
        <dbReference type="Proteomes" id="UP000263336"/>
    </source>
</evidence>
<feature type="transmembrane region" description="Helical" evidence="1">
    <location>
        <begin position="184"/>
        <end position="202"/>
    </location>
</feature>